<evidence type="ECO:0000313" key="1">
    <source>
        <dbReference type="EMBL" id="TBU28152.1"/>
    </source>
</evidence>
<reference evidence="1" key="1">
    <citation type="submission" date="2019-01" db="EMBL/GenBank/DDBJ databases">
        <title>Draft genome sequences of three monokaryotic isolates of the white-rot basidiomycete fungus Dichomitus squalens.</title>
        <authorList>
            <consortium name="DOE Joint Genome Institute"/>
            <person name="Lopez S.C."/>
            <person name="Andreopoulos B."/>
            <person name="Pangilinan J."/>
            <person name="Lipzen A."/>
            <person name="Riley R."/>
            <person name="Ahrendt S."/>
            <person name="Ng V."/>
            <person name="Barry K."/>
            <person name="Daum C."/>
            <person name="Grigoriev I.V."/>
            <person name="Hilden K.S."/>
            <person name="Makela M.R."/>
            <person name="de Vries R.P."/>
        </authorList>
    </citation>
    <scope>NUCLEOTIDE SEQUENCE [LARGE SCALE GENOMIC DNA]</scope>
    <source>
        <strain evidence="1">OM18370.1</strain>
    </source>
</reference>
<protein>
    <submittedName>
        <fullName evidence="1">Uncharacterized protein</fullName>
    </submittedName>
</protein>
<dbReference type="Proteomes" id="UP000292957">
    <property type="component" value="Unassembled WGS sequence"/>
</dbReference>
<gene>
    <name evidence="1" type="ORF">BD311DRAFT_335039</name>
</gene>
<dbReference type="AlphaFoldDB" id="A0A4Q9MP24"/>
<dbReference type="EMBL" id="ML143424">
    <property type="protein sequence ID" value="TBU28152.1"/>
    <property type="molecule type" value="Genomic_DNA"/>
</dbReference>
<name>A0A4Q9MP24_9APHY</name>
<proteinExistence type="predicted"/>
<sequence>MGVDLHCSLEEASREHTFCLGGVRVSVSTLVAVNDTRSPPQSNTKLRIVNSHTSQVFALQPSDVRCFSQKVRRANYWRRSIEIKPRQSSSCDAPFIPEAMHNGRQAENTYKSVRRDLLGALLLCSISQKRMQKSALPLRGWTAIKPCAYTSGTVDPLPAASLTAHVLPPPYADCQLEHRCHSMTRLASWVIILRHCTPMPSQN</sequence>
<accession>A0A4Q9MP24</accession>
<organism evidence="1">
    <name type="scientific">Dichomitus squalens</name>
    <dbReference type="NCBI Taxonomy" id="114155"/>
    <lineage>
        <taxon>Eukaryota</taxon>
        <taxon>Fungi</taxon>
        <taxon>Dikarya</taxon>
        <taxon>Basidiomycota</taxon>
        <taxon>Agaricomycotina</taxon>
        <taxon>Agaricomycetes</taxon>
        <taxon>Polyporales</taxon>
        <taxon>Polyporaceae</taxon>
        <taxon>Dichomitus</taxon>
    </lineage>
</organism>